<accession>A0A3N0ESC8</accession>
<dbReference type="CDD" id="cd06127">
    <property type="entry name" value="DEDDh"/>
    <property type="match status" value="1"/>
</dbReference>
<keyword evidence="5" id="KW-1185">Reference proteome</keyword>
<organism evidence="4 5">
    <name type="scientific">Sinomicrobium pectinilyticum</name>
    <dbReference type="NCBI Taxonomy" id="1084421"/>
    <lineage>
        <taxon>Bacteria</taxon>
        <taxon>Pseudomonadati</taxon>
        <taxon>Bacteroidota</taxon>
        <taxon>Flavobacteriia</taxon>
        <taxon>Flavobacteriales</taxon>
        <taxon>Flavobacteriaceae</taxon>
        <taxon>Sinomicrobium</taxon>
    </lineage>
</organism>
<evidence type="ECO:0000256" key="2">
    <source>
        <dbReference type="ARBA" id="ARBA00026073"/>
    </source>
</evidence>
<dbReference type="GO" id="GO:0045004">
    <property type="term" value="P:DNA replication proofreading"/>
    <property type="evidence" value="ECO:0007669"/>
    <property type="project" value="TreeGrafter"/>
</dbReference>
<comment type="caution">
    <text evidence="4">The sequence shown here is derived from an EMBL/GenBank/DDBJ whole genome shotgun (WGS) entry which is preliminary data.</text>
</comment>
<keyword evidence="4" id="KW-0269">Exonuclease</keyword>
<protein>
    <submittedName>
        <fullName evidence="4">3'-5' exonuclease</fullName>
    </submittedName>
</protein>
<keyword evidence="4" id="KW-0540">Nuclease</keyword>
<reference evidence="4 5" key="1">
    <citation type="submission" date="2018-10" db="EMBL/GenBank/DDBJ databases">
        <title>Sinomicrobium pectinilyticum sp. nov., a pectinase-producing bacterium isolated from alkaline and saline soil, and emended description of the genus Sinomicrobium.</title>
        <authorList>
            <person name="Cheng B."/>
            <person name="Li C."/>
            <person name="Lai Q."/>
            <person name="Du M."/>
            <person name="Shao Z."/>
            <person name="Xu P."/>
            <person name="Yang C."/>
        </authorList>
    </citation>
    <scope>NUCLEOTIDE SEQUENCE [LARGE SCALE GENOMIC DNA]</scope>
    <source>
        <strain evidence="4 5">5DNS001</strain>
    </source>
</reference>
<dbReference type="SMART" id="SM00479">
    <property type="entry name" value="EXOIII"/>
    <property type="match status" value="1"/>
</dbReference>
<dbReference type="InterPro" id="IPR013520">
    <property type="entry name" value="Ribonucl_H"/>
</dbReference>
<dbReference type="InterPro" id="IPR036397">
    <property type="entry name" value="RNaseH_sf"/>
</dbReference>
<dbReference type="NCBIfam" id="TIGR00573">
    <property type="entry name" value="dnaq"/>
    <property type="match status" value="1"/>
</dbReference>
<dbReference type="GO" id="GO:0003677">
    <property type="term" value="F:DNA binding"/>
    <property type="evidence" value="ECO:0007669"/>
    <property type="project" value="InterPro"/>
</dbReference>
<dbReference type="FunFam" id="3.30.420.10:FF:000045">
    <property type="entry name" value="3'-5' exonuclease DinG"/>
    <property type="match status" value="1"/>
</dbReference>
<comment type="subunit">
    <text evidence="2">DNA polymerase III contains a core (composed of alpha, epsilon and theta chains) that associates with a tau subunit. This core dimerizes to form the POLIII' complex. PolIII' associates with the gamma complex (composed of gamma, delta, delta', psi and chi chains) and with the beta chain to form the complete DNA polymerase III complex.</text>
</comment>
<evidence type="ECO:0000256" key="1">
    <source>
        <dbReference type="ARBA" id="ARBA00025483"/>
    </source>
</evidence>
<proteinExistence type="predicted"/>
<evidence type="ECO:0000259" key="3">
    <source>
        <dbReference type="SMART" id="SM00479"/>
    </source>
</evidence>
<dbReference type="InterPro" id="IPR006054">
    <property type="entry name" value="DnaQ"/>
</dbReference>
<dbReference type="OrthoDB" id="9803913at2"/>
<name>A0A3N0ESC8_SINP1</name>
<evidence type="ECO:0000313" key="4">
    <source>
        <dbReference type="EMBL" id="RNL90766.1"/>
    </source>
</evidence>
<keyword evidence="4" id="KW-0378">Hydrolase</keyword>
<dbReference type="SUPFAM" id="SSF53098">
    <property type="entry name" value="Ribonuclease H-like"/>
    <property type="match status" value="1"/>
</dbReference>
<sequence length="219" mass="25147">MFSFFQKKHTEYPDYWLAYEQDFRHKSKPGITDTRFVVLDTETTGFNYKSDRILSIGAVPVIQNTISIADVFEIYVKQDTFNPETVKIHGLLREDRRVDAVGEEEAIRRFLAYAGNAVLVAHHANFDLTMINTALKRLGLPRLKNRVLDTSALYTRSRITSNLIDYNKSYTLDELADTLNIAKNDRHTAAGDAYITALVFLKILSRLEKKGIHKIKDLF</sequence>
<dbReference type="Pfam" id="PF00929">
    <property type="entry name" value="RNase_T"/>
    <property type="match status" value="1"/>
</dbReference>
<dbReference type="Proteomes" id="UP000267469">
    <property type="component" value="Unassembled WGS sequence"/>
</dbReference>
<dbReference type="InterPro" id="IPR012337">
    <property type="entry name" value="RNaseH-like_sf"/>
</dbReference>
<dbReference type="GO" id="GO:0003887">
    <property type="term" value="F:DNA-directed DNA polymerase activity"/>
    <property type="evidence" value="ECO:0007669"/>
    <property type="project" value="InterPro"/>
</dbReference>
<dbReference type="GO" id="GO:0005829">
    <property type="term" value="C:cytosol"/>
    <property type="evidence" value="ECO:0007669"/>
    <property type="project" value="TreeGrafter"/>
</dbReference>
<dbReference type="PANTHER" id="PTHR30231:SF41">
    <property type="entry name" value="DNA POLYMERASE III SUBUNIT EPSILON"/>
    <property type="match status" value="1"/>
</dbReference>
<gene>
    <name evidence="4" type="ORF">ED312_06235</name>
</gene>
<dbReference type="Gene3D" id="3.30.420.10">
    <property type="entry name" value="Ribonuclease H-like superfamily/Ribonuclease H"/>
    <property type="match status" value="1"/>
</dbReference>
<dbReference type="PANTHER" id="PTHR30231">
    <property type="entry name" value="DNA POLYMERASE III SUBUNIT EPSILON"/>
    <property type="match status" value="1"/>
</dbReference>
<evidence type="ECO:0000313" key="5">
    <source>
        <dbReference type="Proteomes" id="UP000267469"/>
    </source>
</evidence>
<feature type="domain" description="Exonuclease" evidence="3">
    <location>
        <begin position="35"/>
        <end position="209"/>
    </location>
</feature>
<dbReference type="AlphaFoldDB" id="A0A3N0ESC8"/>
<comment type="function">
    <text evidence="1">DNA polymerase III is a complex, multichain enzyme responsible for most of the replicative synthesis in bacteria. The epsilon subunit contain the editing function and is a proofreading 3'-5' exonuclease.</text>
</comment>
<dbReference type="EMBL" id="RJTM01000029">
    <property type="protein sequence ID" value="RNL90766.1"/>
    <property type="molecule type" value="Genomic_DNA"/>
</dbReference>
<dbReference type="RefSeq" id="WP_123215142.1">
    <property type="nucleotide sequence ID" value="NZ_RJTM01000029.1"/>
</dbReference>
<dbReference type="GO" id="GO:0008408">
    <property type="term" value="F:3'-5' exonuclease activity"/>
    <property type="evidence" value="ECO:0007669"/>
    <property type="project" value="TreeGrafter"/>
</dbReference>